<reference evidence="1 2" key="1">
    <citation type="submission" date="2010-05" db="EMBL/GenBank/DDBJ databases">
        <title>The Genome Sequence of Thecamonas trahens ATCC 50062.</title>
        <authorList>
            <consortium name="The Broad Institute Genome Sequencing Platform"/>
            <person name="Russ C."/>
            <person name="Cuomo C."/>
            <person name="Shea T."/>
            <person name="Young S.K."/>
            <person name="Zeng Q."/>
            <person name="Koehrsen M."/>
            <person name="Haas B."/>
            <person name="Borodovsky M."/>
            <person name="Guigo R."/>
            <person name="Alvarado L."/>
            <person name="Berlin A."/>
            <person name="Bochicchio J."/>
            <person name="Borenstein D."/>
            <person name="Chapman S."/>
            <person name="Chen Z."/>
            <person name="Freedman E."/>
            <person name="Gellesch M."/>
            <person name="Goldberg J."/>
            <person name="Griggs A."/>
            <person name="Gujja S."/>
            <person name="Heilman E."/>
            <person name="Heiman D."/>
            <person name="Hepburn T."/>
            <person name="Howarth C."/>
            <person name="Jen D."/>
            <person name="Larson L."/>
            <person name="Mehta T."/>
            <person name="Park D."/>
            <person name="Pearson M."/>
            <person name="Roberts A."/>
            <person name="Saif S."/>
            <person name="Shenoy N."/>
            <person name="Sisk P."/>
            <person name="Stolte C."/>
            <person name="Sykes S."/>
            <person name="Thomson T."/>
            <person name="Walk T."/>
            <person name="White J."/>
            <person name="Yandava C."/>
            <person name="Burger G."/>
            <person name="Gray M.W."/>
            <person name="Holland P.W.H."/>
            <person name="King N."/>
            <person name="Lang F.B.F."/>
            <person name="Roger A.J."/>
            <person name="Ruiz-Trillo I."/>
            <person name="Lander E."/>
            <person name="Nusbaum C."/>
        </authorList>
    </citation>
    <scope>NUCLEOTIDE SEQUENCE [LARGE SCALE GENOMIC DNA]</scope>
    <source>
        <strain evidence="1 2">ATCC 50062</strain>
    </source>
</reference>
<dbReference type="Proteomes" id="UP000054408">
    <property type="component" value="Unassembled WGS sequence"/>
</dbReference>
<keyword evidence="2" id="KW-1185">Reference proteome</keyword>
<dbReference type="GeneID" id="25567553"/>
<sequence>MAEYVNYLKERAFNEPRLIAAADDVDEVVGESHARHNASVMPMDGVTFFNLDELDHDEIRIATMFVAPAKS</sequence>
<accession>A0A0L0DKT0</accession>
<proteinExistence type="predicted"/>
<dbReference type="EMBL" id="GL349476">
    <property type="protein sequence ID" value="KNC52840.1"/>
    <property type="molecule type" value="Genomic_DNA"/>
</dbReference>
<dbReference type="AlphaFoldDB" id="A0A0L0DKT0"/>
<evidence type="ECO:0000313" key="2">
    <source>
        <dbReference type="Proteomes" id="UP000054408"/>
    </source>
</evidence>
<dbReference type="RefSeq" id="XP_013754945.1">
    <property type="nucleotide sequence ID" value="XM_013899491.1"/>
</dbReference>
<organism evidence="1 2">
    <name type="scientific">Thecamonas trahens ATCC 50062</name>
    <dbReference type="NCBI Taxonomy" id="461836"/>
    <lineage>
        <taxon>Eukaryota</taxon>
        <taxon>Apusozoa</taxon>
        <taxon>Apusomonadida</taxon>
        <taxon>Apusomonadidae</taxon>
        <taxon>Thecamonas</taxon>
    </lineage>
</organism>
<protein>
    <submittedName>
        <fullName evidence="1">Uncharacterized protein</fullName>
    </submittedName>
</protein>
<evidence type="ECO:0000313" key="1">
    <source>
        <dbReference type="EMBL" id="KNC52840.1"/>
    </source>
</evidence>
<name>A0A0L0DKT0_THETB</name>
<gene>
    <name evidence="1" type="ORF">AMSG_08983</name>
</gene>